<dbReference type="Proteomes" id="UP000031967">
    <property type="component" value="Unassembled WGS sequence"/>
</dbReference>
<evidence type="ECO:0008006" key="5">
    <source>
        <dbReference type="Google" id="ProtNLM"/>
    </source>
</evidence>
<keyword evidence="2" id="KW-0732">Signal</keyword>
<evidence type="ECO:0000256" key="1">
    <source>
        <dbReference type="SAM" id="MobiDB-lite"/>
    </source>
</evidence>
<protein>
    <recommendedName>
        <fullName evidence="5">Lipoprotein</fullName>
    </recommendedName>
</protein>
<evidence type="ECO:0000256" key="2">
    <source>
        <dbReference type="SAM" id="SignalP"/>
    </source>
</evidence>
<keyword evidence="4" id="KW-1185">Reference proteome</keyword>
<accession>A0ABR5AES8</accession>
<feature type="signal peptide" evidence="2">
    <location>
        <begin position="1"/>
        <end position="22"/>
    </location>
</feature>
<feature type="region of interest" description="Disordered" evidence="1">
    <location>
        <begin position="28"/>
        <end position="61"/>
    </location>
</feature>
<dbReference type="RefSeq" id="WP_041049173.1">
    <property type="nucleotide sequence ID" value="NZ_JXAK01000035.1"/>
</dbReference>
<reference evidence="3 4" key="1">
    <citation type="submission" date="2014-12" db="EMBL/GenBank/DDBJ databases">
        <title>Draft genome sequence of Paenibacillus kamchatkensis strain B-2647.</title>
        <authorList>
            <person name="Karlyshev A.V."/>
            <person name="Kudryashova E.B."/>
        </authorList>
    </citation>
    <scope>NUCLEOTIDE SEQUENCE [LARGE SCALE GENOMIC DNA]</scope>
    <source>
        <strain evidence="3 4">VKM B-2647</strain>
    </source>
</reference>
<feature type="compositionally biased region" description="Polar residues" evidence="1">
    <location>
        <begin position="48"/>
        <end position="60"/>
    </location>
</feature>
<evidence type="ECO:0000313" key="4">
    <source>
        <dbReference type="Proteomes" id="UP000031967"/>
    </source>
</evidence>
<gene>
    <name evidence="3" type="ORF">SD70_19385</name>
</gene>
<organism evidence="3 4">
    <name type="scientific">Gordoniibacillus kamchatkensis</name>
    <dbReference type="NCBI Taxonomy" id="1590651"/>
    <lineage>
        <taxon>Bacteria</taxon>
        <taxon>Bacillati</taxon>
        <taxon>Bacillota</taxon>
        <taxon>Bacilli</taxon>
        <taxon>Bacillales</taxon>
        <taxon>Paenibacillaceae</taxon>
        <taxon>Gordoniibacillus</taxon>
    </lineage>
</organism>
<proteinExistence type="predicted"/>
<comment type="caution">
    <text evidence="3">The sequence shown here is derived from an EMBL/GenBank/DDBJ whole genome shotgun (WGS) entry which is preliminary data.</text>
</comment>
<dbReference type="PROSITE" id="PS51257">
    <property type="entry name" value="PROKAR_LIPOPROTEIN"/>
    <property type="match status" value="1"/>
</dbReference>
<evidence type="ECO:0000313" key="3">
    <source>
        <dbReference type="EMBL" id="KIL39568.1"/>
    </source>
</evidence>
<feature type="chain" id="PRO_5046933439" description="Lipoprotein" evidence="2">
    <location>
        <begin position="23"/>
        <end position="208"/>
    </location>
</feature>
<sequence length="208" mass="23717">MSYIFKSIMAVFILAMIVTACGREKGGEIQTPAPASNTPTIDKVVDQPTKNENPPVTQAPFSLPDGYQTVEASTFTFAIPNSWHVEKGSGKDAFSFQKNGEQIGETEILGWFDSETWKNFKPNHAEQTDFKERNDLLAIKNMDVHIYKIQLTHTKPAADKEAEWKYKETRWYVSVKENGRSYGFYFNSEKIDENVMETVLSSFRLKPK</sequence>
<dbReference type="EMBL" id="JXAK01000035">
    <property type="protein sequence ID" value="KIL39568.1"/>
    <property type="molecule type" value="Genomic_DNA"/>
</dbReference>
<name>A0ABR5AES8_9BACL</name>